<feature type="domain" description="EGF-like" evidence="19">
    <location>
        <begin position="1308"/>
        <end position="1344"/>
    </location>
</feature>
<dbReference type="KEGG" id="osn:115214963"/>
<feature type="disulfide bond" evidence="14">
    <location>
        <begin position="1606"/>
        <end position="1623"/>
    </location>
</feature>
<dbReference type="InterPro" id="IPR035976">
    <property type="entry name" value="Sushi/SCR/CCP_sf"/>
</dbReference>
<reference evidence="25" key="1">
    <citation type="submission" date="2025-08" db="UniProtKB">
        <authorList>
            <consortium name="RefSeq"/>
        </authorList>
    </citation>
    <scope>IDENTIFICATION</scope>
</reference>
<dbReference type="SMART" id="SM00179">
    <property type="entry name" value="EGF_CA"/>
    <property type="match status" value="11"/>
</dbReference>
<keyword evidence="13" id="KW-0325">Glycoprotein</keyword>
<feature type="disulfide bond" evidence="14">
    <location>
        <begin position="1144"/>
        <end position="1153"/>
    </location>
</feature>
<keyword evidence="15" id="KW-0768">Sushi</keyword>
<feature type="disulfide bond" evidence="15">
    <location>
        <begin position="393"/>
        <end position="420"/>
    </location>
</feature>
<feature type="domain" description="HYR" evidence="21">
    <location>
        <begin position="549"/>
        <end position="633"/>
    </location>
</feature>
<dbReference type="SMART" id="SM00159">
    <property type="entry name" value="PTX"/>
    <property type="match status" value="1"/>
</dbReference>
<name>A0A6P7SPC1_9MOLL</name>
<dbReference type="GO" id="GO:0003002">
    <property type="term" value="P:regionalization"/>
    <property type="evidence" value="ECO:0007669"/>
    <property type="project" value="UniProtKB-ARBA"/>
</dbReference>
<evidence type="ECO:0000256" key="8">
    <source>
        <dbReference type="ARBA" id="ARBA00022737"/>
    </source>
</evidence>
<feature type="domain" description="EGF-like" evidence="19">
    <location>
        <begin position="1113"/>
        <end position="1154"/>
    </location>
</feature>
<dbReference type="PROSITE" id="PS00022">
    <property type="entry name" value="EGF_1"/>
    <property type="match status" value="10"/>
</dbReference>
<dbReference type="FunFam" id="2.10.50.10:FF:000018">
    <property type="entry name" value="Sushi, von Willebrand factor type A, EGF and pentraxin domain-containing 1"/>
    <property type="match status" value="1"/>
</dbReference>
<keyword evidence="2" id="KW-0217">Developmental protein</keyword>
<evidence type="ECO:0000256" key="13">
    <source>
        <dbReference type="ARBA" id="ARBA00023180"/>
    </source>
</evidence>
<evidence type="ECO:0000256" key="17">
    <source>
        <dbReference type="SAM" id="Phobius"/>
    </source>
</evidence>
<evidence type="ECO:0000256" key="11">
    <source>
        <dbReference type="ARBA" id="ARBA00023136"/>
    </source>
</evidence>
<feature type="domain" description="EGF-like" evidence="19">
    <location>
        <begin position="257"/>
        <end position="296"/>
    </location>
</feature>
<keyword evidence="12 14" id="KW-1015">Disulfide bond</keyword>
<keyword evidence="3" id="KW-1003">Cell membrane</keyword>
<evidence type="ECO:0000256" key="6">
    <source>
        <dbReference type="ARBA" id="ARBA00022692"/>
    </source>
</evidence>
<dbReference type="SUPFAM" id="SSF57535">
    <property type="entry name" value="Complement control module/SCR domain"/>
    <property type="match status" value="4"/>
</dbReference>
<keyword evidence="5" id="KW-0597">Phosphoprotein</keyword>
<dbReference type="PROSITE" id="PS50923">
    <property type="entry name" value="SUSHI"/>
    <property type="match status" value="4"/>
</dbReference>
<dbReference type="RefSeq" id="XP_029639923.1">
    <property type="nucleotide sequence ID" value="XM_029784063.2"/>
</dbReference>
<keyword evidence="24" id="KW-1185">Reference proteome</keyword>
<dbReference type="SUPFAM" id="SSF53300">
    <property type="entry name" value="vWA-like"/>
    <property type="match status" value="1"/>
</dbReference>
<feature type="domain" description="EGF-like" evidence="19">
    <location>
        <begin position="1597"/>
        <end position="1635"/>
    </location>
</feature>
<keyword evidence="7 18" id="KW-0732">Signal</keyword>
<feature type="disulfide bond" evidence="14">
    <location>
        <begin position="1334"/>
        <end position="1343"/>
    </location>
</feature>
<feature type="domain" description="Sushi" evidence="22">
    <location>
        <begin position="487"/>
        <end position="550"/>
    </location>
</feature>
<dbReference type="Pfam" id="PF00092">
    <property type="entry name" value="VWA"/>
    <property type="match status" value="1"/>
</dbReference>
<protein>
    <submittedName>
        <fullName evidence="25">Sushi, von Willebrand factor type A, EGF and pentraxin domain-containing protein 1 isoform X1</fullName>
    </submittedName>
</protein>
<evidence type="ECO:0000256" key="5">
    <source>
        <dbReference type="ARBA" id="ARBA00022553"/>
    </source>
</evidence>
<dbReference type="Pfam" id="PF00084">
    <property type="entry name" value="Sushi"/>
    <property type="match status" value="3"/>
</dbReference>
<evidence type="ECO:0000256" key="10">
    <source>
        <dbReference type="ARBA" id="ARBA00022989"/>
    </source>
</evidence>
<evidence type="ECO:0000256" key="15">
    <source>
        <dbReference type="PROSITE-ProRule" id="PRU00302"/>
    </source>
</evidence>
<dbReference type="GO" id="GO:0016324">
    <property type="term" value="C:apical plasma membrane"/>
    <property type="evidence" value="ECO:0007669"/>
    <property type="project" value="UniProtKB-SubCell"/>
</dbReference>
<dbReference type="Pfam" id="PF07699">
    <property type="entry name" value="Ephrin_rec_like"/>
    <property type="match status" value="4"/>
</dbReference>
<comment type="subcellular location">
    <subcellularLocation>
        <location evidence="1">Apical cell membrane</location>
        <topology evidence="1">Single-pass type I membrane protein</topology>
    </subcellularLocation>
</comment>
<feature type="region of interest" description="Disordered" evidence="16">
    <location>
        <begin position="2095"/>
        <end position="2235"/>
    </location>
</feature>
<evidence type="ECO:0000256" key="9">
    <source>
        <dbReference type="ARBA" id="ARBA00022782"/>
    </source>
</evidence>
<keyword evidence="4 14" id="KW-0245">EGF-like domain</keyword>
<dbReference type="SMART" id="SM00032">
    <property type="entry name" value="CCP"/>
    <property type="match status" value="4"/>
</dbReference>
<dbReference type="SUPFAM" id="SSF57184">
    <property type="entry name" value="Growth factor receptor domain"/>
    <property type="match status" value="2"/>
</dbReference>
<dbReference type="InterPro" id="IPR036465">
    <property type="entry name" value="vWFA_dom_sf"/>
</dbReference>
<evidence type="ECO:0000259" key="23">
    <source>
        <dbReference type="PROSITE" id="PS51828"/>
    </source>
</evidence>
<feature type="disulfide bond" evidence="14">
    <location>
        <begin position="1296"/>
        <end position="1305"/>
    </location>
</feature>
<feature type="domain" description="EGF-like" evidence="19">
    <location>
        <begin position="1555"/>
        <end position="1595"/>
    </location>
</feature>
<feature type="domain" description="EGF-like" evidence="19">
    <location>
        <begin position="1156"/>
        <end position="1192"/>
    </location>
</feature>
<dbReference type="Pfam" id="PF00008">
    <property type="entry name" value="EGF"/>
    <property type="match status" value="3"/>
</dbReference>
<dbReference type="InterPro" id="IPR000436">
    <property type="entry name" value="Sushi_SCR_CCP_dom"/>
</dbReference>
<evidence type="ECO:0000256" key="3">
    <source>
        <dbReference type="ARBA" id="ARBA00022475"/>
    </source>
</evidence>
<feature type="disulfide bond" evidence="14">
    <location>
        <begin position="265"/>
        <end position="282"/>
    </location>
</feature>
<feature type="disulfide bond" evidence="14">
    <location>
        <begin position="261"/>
        <end position="271"/>
    </location>
</feature>
<comment type="caution">
    <text evidence="14">Lacks conserved residue(s) required for the propagation of feature annotation.</text>
</comment>
<keyword evidence="9" id="KW-0221">Differentiation</keyword>
<dbReference type="GO" id="GO:0060255">
    <property type="term" value="P:regulation of macromolecule metabolic process"/>
    <property type="evidence" value="ECO:0007669"/>
    <property type="project" value="UniProtKB-ARBA"/>
</dbReference>
<accession>A0A6P7SPC1</accession>
<feature type="domain" description="EGF-like" evidence="19">
    <location>
        <begin position="1803"/>
        <end position="1841"/>
    </location>
</feature>
<evidence type="ECO:0000256" key="4">
    <source>
        <dbReference type="ARBA" id="ARBA00022536"/>
    </source>
</evidence>
<feature type="signal peptide" evidence="18">
    <location>
        <begin position="1"/>
        <end position="28"/>
    </location>
</feature>
<sequence length="2235" mass="251672">MTRMPSNNLNKHLFLYITLCITVVCVQCRETADEDIVKKGRDVINNLYQRFPGKEVDLVFILDRSASIPPQGWSSMITFIRSILEHFSVTGEHTRVAVITYGSHVSLEINDLNEKHTTKCSLMKQIKQRLEKKVMAGYTATYDALKRAQSILLNSRRNAKKAVFVLTDGKSNVGPNPVRASLEIRALRWNSKWNSTAHGPQVEIYAFGIKDANLPELEYIASQLKNHTFFIPDFSTFSLLARQLHNGSQKEIWEVANRNFCNEKCSKNAVCSCGTRVGQYQCICNAGYEGDGITCKLCQKGYFKRSLSPGKCQPCPHNSTTFKEGAEIITECICHPAYYRESPSDICRLHYCEKLKDIKHGYSFHVEGAIKDEVPNTNISCKNTPKDSCHYQCDVGYRLDSNPVLICEPNGTWFGTVPKCRVVDCKTLTEIGEDVENGNIEYPNKTTTYGSYVRVNCRSGWQAFGDKVRKCNSHGVWSGTRTWCVEAKCKPLSSIDEGSLRPHDCSKRNSNPGAICRYTCKKGYKLIGPSQRKCGNHGEWNVTKETKCVDVEPPKFKCPADMTVPAINQGYAIVHINTENLEMSDNSEYVRLTHSGLTENPARFKLGFHQIEFVAIDRAGNKVSCIQRINVLQETITMKFCPSNINITIASEFQVAVTWPEPVFLDKDDRPVEYYCSHPNGSKFIVGHYNNICAPVKDYGQNVKCIFSITLGRKSCEKPDPPKNGALTCTSQNKLYLQVCLVHCSDNYDFVELPEEQYLCLLNGNWSTELWPDCSSVHIPGAAAMEAMLEYYYFTGDCVKAHDQIRGMFHRKLSDHIDKYCSKAECSVEDIEVICHETEERRRRDTSHARRFRLYKRDQTGVAQVLKIRFKIVGVIMKSNITEKEQFKLRRILGLINLEIKKLDDLNITSNVSNLIGDLSVAQYSSGKIEIQANCGDKNMVTVQSSTTKMCLDCPVGHFYRNNSCKPCPVGEYQDKEGQKSCIKCPPGTSTTKTKSKDRDDCRDFCRPGTFSSNGFSPCQQCELSTYQENYNATSCQKCPGSSITTTFGANHFSNCSTPCSPGSYNNKTGLEPCTLCPKFTYQPNSKSKKCFLCPSNSKSQERGAKSIHQCLYKDHCKKPGTNLSVCENNGICHNNYGNFTCECLDGYEGKLCEKNIDECLKGKCYNGGTCYDGIFKFSCKCRSGYTGSQCEEEINECESSPCKNNGSCEDQLNGFKCYCPQQFSGKYCENEFSYCHSSPCSHHGVCEHLGHTFRCHCDPGFAGRHCNLTIDQCRSHYCLNGGTCKNSLNFPVCNCLPGFTGQNCENEIDECEYNRCKNGGQCIDLFNDYHCSCIDGYAGKNCQQEVSPNFDLVFQHEGITNYVQVWFFPNPVEITITFWMRTSDVSSLGTMVSYKKESNDIFNPDNFALYDYGSLQLCVNGKKAIIGISLNNGMWQHVSVTWASKEGKWQLYRNGTRIAHGEGLATGTMLPVGGKLFIGQDANVQYGAANAFEAYIGEITQMNIYDQVLNDSEVKDIANQVTCNQKFGNVLTWSEFALNVKGNVTIRQNSWCLDINECLFPEVFPCTPPMLCNDTLKSYECISCIYGYEGPKCDKSIDECLLGVCLNGASCIDGPNPYDYVCTCAPNFVGRTCADELKDCTDVGKCHPSERCITDGNKFYCQKSGHTTIDSPTIDCSKENPCKNGGTCVADTNPNRCKCTSKFKGKYCDVAFQPTCKLSPCLNGGTCVPLTNHNLNQGYKCICPQRINGSVVDLDDNCALQNPCDSYPCQNKGICLSSKEDGFKCECADYFKGKYCQKLTPESLKCDDNMICHNSGTCVRRNMTAYDCKCTFRYTGKLCETRKKQVKKSYDVTVEVQYPFSNSRSEEFSAEFEKELKSLYEKVMKNVQIKVNIKKLKPGFSFNDTVVQFRMILIEYINSDDRESVTSEYPVKRVIEDALFQNTLGEFKASHRQFQFKEVTDRMVRSSTVFYVLLAIFIVAIVAVGVWIYFRKFRRRESPTLNSEHNDWNTIQQTTNPAYSPTLIRRPPPPIPIEDNHYAELSDVVPNYMKHSPKAANCEKFEYPLEIKIFEDDPPSSIGKISPLTKNWSWINEEPEKESKDTPQFKLQDGVSNRAYDAGDYMVPVSERSGESTADEKEDDDTEVHYEYESQPQYLELDDSGNKSKVPAELKPTLPKLDDDLPPPSPPALPPPPPHELRPLQPSPVARPRGRPAAQSAMLSQRKLPPLPTRRKRH</sequence>
<proteinExistence type="predicted"/>
<feature type="domain" description="VWFA" evidence="20">
    <location>
        <begin position="57"/>
        <end position="244"/>
    </location>
</feature>
<dbReference type="PROSITE" id="PS50026">
    <property type="entry name" value="EGF_3"/>
    <property type="match status" value="13"/>
</dbReference>
<dbReference type="PROSITE" id="PS50234">
    <property type="entry name" value="VWFA"/>
    <property type="match status" value="1"/>
</dbReference>
<evidence type="ECO:0000256" key="2">
    <source>
        <dbReference type="ARBA" id="ARBA00022473"/>
    </source>
</evidence>
<organism evidence="24 25">
    <name type="scientific">Octopus sinensis</name>
    <name type="common">East Asian common octopus</name>
    <dbReference type="NCBI Taxonomy" id="2607531"/>
    <lineage>
        <taxon>Eukaryota</taxon>
        <taxon>Metazoa</taxon>
        <taxon>Spiralia</taxon>
        <taxon>Lophotrochozoa</taxon>
        <taxon>Mollusca</taxon>
        <taxon>Cephalopoda</taxon>
        <taxon>Coleoidea</taxon>
        <taxon>Octopodiformes</taxon>
        <taxon>Octopoda</taxon>
        <taxon>Incirrata</taxon>
        <taxon>Octopodidae</taxon>
        <taxon>Octopus</taxon>
    </lineage>
</organism>
<dbReference type="GO" id="GO:0051241">
    <property type="term" value="P:negative regulation of multicellular organismal process"/>
    <property type="evidence" value="ECO:0007669"/>
    <property type="project" value="UniProtKB-ARBA"/>
</dbReference>
<dbReference type="FunFam" id="2.10.25.10:FF:000565">
    <property type="entry name" value="Predicted protein"/>
    <property type="match status" value="1"/>
</dbReference>
<dbReference type="FunFam" id="2.10.25.10:FF:000472">
    <property type="entry name" value="Uncharacterized protein, isoform A"/>
    <property type="match status" value="1"/>
</dbReference>
<feature type="domain" description="Sushi" evidence="22">
    <location>
        <begin position="714"/>
        <end position="776"/>
    </location>
</feature>
<dbReference type="GO" id="GO:0030182">
    <property type="term" value="P:neuron differentiation"/>
    <property type="evidence" value="ECO:0007669"/>
    <property type="project" value="UniProtKB-ARBA"/>
</dbReference>
<evidence type="ECO:0000256" key="18">
    <source>
        <dbReference type="SAM" id="SignalP"/>
    </source>
</evidence>
<feature type="disulfide bond" evidence="15">
    <location>
        <begin position="457"/>
        <end position="484"/>
    </location>
</feature>
<dbReference type="PRINTS" id="PR00453">
    <property type="entry name" value="VWFADOMAIN"/>
</dbReference>
<evidence type="ECO:0000259" key="21">
    <source>
        <dbReference type="PROSITE" id="PS50825"/>
    </source>
</evidence>
<dbReference type="PROSITE" id="PS01187">
    <property type="entry name" value="EGF_CA"/>
    <property type="match status" value="3"/>
</dbReference>
<dbReference type="SMART" id="SM00181">
    <property type="entry name" value="EGF"/>
    <property type="match status" value="13"/>
</dbReference>
<gene>
    <name evidence="25" type="primary">LOC115214963</name>
</gene>
<feature type="disulfide bond" evidence="14">
    <location>
        <begin position="1700"/>
        <end position="1709"/>
    </location>
</feature>
<dbReference type="InterPro" id="IPR001881">
    <property type="entry name" value="EGF-like_Ca-bd_dom"/>
</dbReference>
<evidence type="ECO:0000256" key="7">
    <source>
        <dbReference type="ARBA" id="ARBA00022729"/>
    </source>
</evidence>
<feature type="disulfide bond" evidence="14">
    <location>
        <begin position="1258"/>
        <end position="1267"/>
    </location>
</feature>
<dbReference type="InterPro" id="IPR051022">
    <property type="entry name" value="Notch_Cell-Fate_Det"/>
</dbReference>
<keyword evidence="10 17" id="KW-1133">Transmembrane helix</keyword>
<feature type="domain" description="EGF-like" evidence="19">
    <location>
        <begin position="1673"/>
        <end position="1710"/>
    </location>
</feature>
<feature type="disulfide bond" evidence="14">
    <location>
        <begin position="1788"/>
        <end position="1797"/>
    </location>
</feature>
<dbReference type="InterPro" id="IPR000742">
    <property type="entry name" value="EGF"/>
</dbReference>
<evidence type="ECO:0000256" key="14">
    <source>
        <dbReference type="PROSITE-ProRule" id="PRU00076"/>
    </source>
</evidence>
<evidence type="ECO:0000256" key="16">
    <source>
        <dbReference type="SAM" id="MobiDB-lite"/>
    </source>
</evidence>
<dbReference type="PROSITE" id="PS50825">
    <property type="entry name" value="HYR"/>
    <property type="match status" value="1"/>
</dbReference>
<feature type="domain" description="EGF-like" evidence="19">
    <location>
        <begin position="1761"/>
        <end position="1798"/>
    </location>
</feature>
<evidence type="ECO:0000313" key="25">
    <source>
        <dbReference type="RefSeq" id="XP_029639923.1"/>
    </source>
</evidence>
<feature type="disulfide bond" evidence="14">
    <location>
        <begin position="1625"/>
        <end position="1634"/>
    </location>
</feature>
<feature type="compositionally biased region" description="Pro residues" evidence="16">
    <location>
        <begin position="2183"/>
        <end position="2195"/>
    </location>
</feature>
<dbReference type="PROSITE" id="PS51828">
    <property type="entry name" value="PTX_2"/>
    <property type="match status" value="1"/>
</dbReference>
<evidence type="ECO:0000259" key="19">
    <source>
        <dbReference type="PROSITE" id="PS50026"/>
    </source>
</evidence>
<dbReference type="InterPro" id="IPR003410">
    <property type="entry name" value="HYR_dom"/>
</dbReference>
<dbReference type="InterPro" id="IPR009030">
    <property type="entry name" value="Growth_fac_rcpt_cys_sf"/>
</dbReference>
<dbReference type="SUPFAM" id="SSF57196">
    <property type="entry name" value="EGF/Laminin"/>
    <property type="match status" value="8"/>
</dbReference>
<dbReference type="PROSITE" id="PS01186">
    <property type="entry name" value="EGF_2"/>
    <property type="match status" value="6"/>
</dbReference>
<evidence type="ECO:0000313" key="24">
    <source>
        <dbReference type="Proteomes" id="UP000515154"/>
    </source>
</evidence>
<dbReference type="InterPro" id="IPR001759">
    <property type="entry name" value="PTX_dom"/>
</dbReference>
<dbReference type="InterPro" id="IPR013320">
    <property type="entry name" value="ConA-like_dom_sf"/>
</dbReference>
<dbReference type="Gene3D" id="3.40.50.410">
    <property type="entry name" value="von Willebrand factor, type A domain"/>
    <property type="match status" value="1"/>
</dbReference>
<dbReference type="InterPro" id="IPR000152">
    <property type="entry name" value="EGF-type_Asp/Asn_hydroxyl_site"/>
</dbReference>
<dbReference type="PROSITE" id="PS00010">
    <property type="entry name" value="ASX_HYDROXYL"/>
    <property type="match status" value="4"/>
</dbReference>
<feature type="domain" description="Sushi" evidence="22">
    <location>
        <begin position="350"/>
        <end position="422"/>
    </location>
</feature>
<feature type="disulfide bond" evidence="14">
    <location>
        <begin position="1831"/>
        <end position="1840"/>
    </location>
</feature>
<dbReference type="Pfam" id="PF00354">
    <property type="entry name" value="Pentaxin"/>
    <property type="match status" value="1"/>
</dbReference>
<dbReference type="GO" id="GO:0048468">
    <property type="term" value="P:cell development"/>
    <property type="evidence" value="ECO:0007669"/>
    <property type="project" value="UniProtKB-ARBA"/>
</dbReference>
<feature type="chain" id="PRO_5028057745" evidence="18">
    <location>
        <begin position="29"/>
        <end position="2235"/>
    </location>
</feature>
<dbReference type="GO" id="GO:0009967">
    <property type="term" value="P:positive regulation of signal transduction"/>
    <property type="evidence" value="ECO:0007669"/>
    <property type="project" value="UniProtKB-ARBA"/>
</dbReference>
<evidence type="ECO:0000256" key="1">
    <source>
        <dbReference type="ARBA" id="ARBA00004247"/>
    </source>
</evidence>
<dbReference type="GO" id="GO:0005509">
    <property type="term" value="F:calcium ion binding"/>
    <property type="evidence" value="ECO:0007669"/>
    <property type="project" value="InterPro"/>
</dbReference>
<feature type="domain" description="EGF-like" evidence="19">
    <location>
        <begin position="1713"/>
        <end position="1754"/>
    </location>
</feature>
<dbReference type="GO" id="GO:0008593">
    <property type="term" value="P:regulation of Notch signaling pathway"/>
    <property type="evidence" value="ECO:0007669"/>
    <property type="project" value="UniProtKB-ARBA"/>
</dbReference>
<dbReference type="Proteomes" id="UP000515154">
    <property type="component" value="Linkage group LG1"/>
</dbReference>
<dbReference type="CDD" id="cd00054">
    <property type="entry name" value="EGF_CA"/>
    <property type="match status" value="7"/>
</dbReference>
<dbReference type="GO" id="GO:0048592">
    <property type="term" value="P:eye morphogenesis"/>
    <property type="evidence" value="ECO:0007669"/>
    <property type="project" value="UniProtKB-ARBA"/>
</dbReference>
<dbReference type="Pfam" id="PF12661">
    <property type="entry name" value="hEGF"/>
    <property type="match status" value="4"/>
</dbReference>
<dbReference type="FunFam" id="2.10.25.10:FF:000143">
    <property type="entry name" value="Protein crumbs 1"/>
    <property type="match status" value="1"/>
</dbReference>
<dbReference type="InterPro" id="IPR002035">
    <property type="entry name" value="VWF_A"/>
</dbReference>
<dbReference type="PANTHER" id="PTHR24049">
    <property type="entry name" value="CRUMBS FAMILY MEMBER"/>
    <property type="match status" value="1"/>
</dbReference>
<feature type="disulfide bond" evidence="14">
    <location>
        <begin position="1220"/>
        <end position="1229"/>
    </location>
</feature>
<evidence type="ECO:0000259" key="22">
    <source>
        <dbReference type="PROSITE" id="PS50923"/>
    </source>
</evidence>
<dbReference type="Gene3D" id="2.10.50.10">
    <property type="entry name" value="Tumor Necrosis Factor Receptor, subunit A, domain 2"/>
    <property type="match status" value="2"/>
</dbReference>
<keyword evidence="8" id="KW-0677">Repeat</keyword>
<feature type="domain" description="EGF-like" evidence="19">
    <location>
        <begin position="1270"/>
        <end position="1306"/>
    </location>
</feature>
<feature type="domain" description="EGF-like" evidence="19">
    <location>
        <begin position="1232"/>
        <end position="1268"/>
    </location>
</feature>
<dbReference type="PRINTS" id="PR00895">
    <property type="entry name" value="PENTAXIN"/>
</dbReference>
<dbReference type="InterPro" id="IPR011641">
    <property type="entry name" value="Tyr-kin_ephrin_A/B_rcpt-like"/>
</dbReference>
<dbReference type="SMART" id="SM01411">
    <property type="entry name" value="Ephrin_rec_like"/>
    <property type="match status" value="4"/>
</dbReference>
<evidence type="ECO:0000259" key="20">
    <source>
        <dbReference type="PROSITE" id="PS50234"/>
    </source>
</evidence>
<dbReference type="CDD" id="cd00033">
    <property type="entry name" value="CCP"/>
    <property type="match status" value="4"/>
</dbReference>
<dbReference type="GO" id="GO:0080090">
    <property type="term" value="P:regulation of primary metabolic process"/>
    <property type="evidence" value="ECO:0007669"/>
    <property type="project" value="UniProtKB-ARBA"/>
</dbReference>
<dbReference type="SUPFAM" id="SSF49899">
    <property type="entry name" value="Concanavalin A-like lectins/glucanases"/>
    <property type="match status" value="1"/>
</dbReference>
<feature type="disulfide bond" evidence="14">
    <location>
        <begin position="1182"/>
        <end position="1191"/>
    </location>
</feature>
<dbReference type="Pfam" id="PF02494">
    <property type="entry name" value="HYR"/>
    <property type="match status" value="1"/>
</dbReference>
<dbReference type="InterPro" id="IPR018097">
    <property type="entry name" value="EGF_Ca-bd_CS"/>
</dbReference>
<dbReference type="Gene3D" id="2.10.25.10">
    <property type="entry name" value="Laminin"/>
    <property type="match status" value="12"/>
</dbReference>
<evidence type="ECO:0000256" key="12">
    <source>
        <dbReference type="ARBA" id="ARBA00023157"/>
    </source>
</evidence>
<dbReference type="CDD" id="cd01450">
    <property type="entry name" value="vWFA_subfamily_ECM"/>
    <property type="match status" value="1"/>
</dbReference>
<keyword evidence="6 17" id="KW-0812">Transmembrane</keyword>
<dbReference type="Gene3D" id="2.10.70.10">
    <property type="entry name" value="Complement Module, domain 1"/>
    <property type="match status" value="4"/>
</dbReference>
<feature type="domain" description="EGF-like" evidence="19">
    <location>
        <begin position="1194"/>
        <end position="1230"/>
    </location>
</feature>
<dbReference type="Gene3D" id="2.60.120.200">
    <property type="match status" value="1"/>
</dbReference>
<feature type="transmembrane region" description="Helical" evidence="17">
    <location>
        <begin position="1970"/>
        <end position="1991"/>
    </location>
</feature>
<dbReference type="InterPro" id="IPR013032">
    <property type="entry name" value="EGF-like_CS"/>
</dbReference>
<feature type="domain" description="Sushi" evidence="22">
    <location>
        <begin position="423"/>
        <end position="486"/>
    </location>
</feature>
<keyword evidence="11 17" id="KW-0472">Membrane</keyword>
<feature type="domain" description="Pentraxin (PTX)" evidence="23">
    <location>
        <begin position="1349"/>
        <end position="1553"/>
    </location>
</feature>
<dbReference type="SMART" id="SM00327">
    <property type="entry name" value="VWA"/>
    <property type="match status" value="1"/>
</dbReference>
<dbReference type="GO" id="GO:0051093">
    <property type="term" value="P:negative regulation of developmental process"/>
    <property type="evidence" value="ECO:0007669"/>
    <property type="project" value="UniProtKB-ARBA"/>
</dbReference>